<dbReference type="Proteomes" id="UP000186817">
    <property type="component" value="Unassembled WGS sequence"/>
</dbReference>
<accession>A0A1Q9E0A0</accession>
<evidence type="ECO:0000259" key="3">
    <source>
        <dbReference type="Pfam" id="PF03372"/>
    </source>
</evidence>
<dbReference type="InterPro" id="IPR005135">
    <property type="entry name" value="Endo/exonuclease/phosphatase"/>
</dbReference>
<evidence type="ECO:0000256" key="1">
    <source>
        <dbReference type="SAM" id="Coils"/>
    </source>
</evidence>
<evidence type="ECO:0000313" key="5">
    <source>
        <dbReference type="Proteomes" id="UP000186817"/>
    </source>
</evidence>
<feature type="region of interest" description="Disordered" evidence="2">
    <location>
        <begin position="102"/>
        <end position="146"/>
    </location>
</feature>
<dbReference type="InterPro" id="IPR036691">
    <property type="entry name" value="Endo/exonu/phosph_ase_sf"/>
</dbReference>
<proteinExistence type="predicted"/>
<feature type="compositionally biased region" description="Acidic residues" evidence="2">
    <location>
        <begin position="512"/>
        <end position="527"/>
    </location>
</feature>
<organism evidence="4 5">
    <name type="scientific">Symbiodinium microadriaticum</name>
    <name type="common">Dinoflagellate</name>
    <name type="synonym">Zooxanthella microadriatica</name>
    <dbReference type="NCBI Taxonomy" id="2951"/>
    <lineage>
        <taxon>Eukaryota</taxon>
        <taxon>Sar</taxon>
        <taxon>Alveolata</taxon>
        <taxon>Dinophyceae</taxon>
        <taxon>Suessiales</taxon>
        <taxon>Symbiodiniaceae</taxon>
        <taxon>Symbiodinium</taxon>
    </lineage>
</organism>
<feature type="region of interest" description="Disordered" evidence="2">
    <location>
        <begin position="481"/>
        <end position="539"/>
    </location>
</feature>
<dbReference type="GO" id="GO:0003824">
    <property type="term" value="F:catalytic activity"/>
    <property type="evidence" value="ECO:0007669"/>
    <property type="project" value="InterPro"/>
</dbReference>
<dbReference type="AlphaFoldDB" id="A0A1Q9E0A0"/>
<feature type="domain" description="Endonuclease/exonuclease/phosphatase" evidence="3">
    <location>
        <begin position="589"/>
        <end position="727"/>
    </location>
</feature>
<evidence type="ECO:0000256" key="2">
    <source>
        <dbReference type="SAM" id="MobiDB-lite"/>
    </source>
</evidence>
<feature type="compositionally biased region" description="Basic and acidic residues" evidence="2">
    <location>
        <begin position="354"/>
        <end position="364"/>
    </location>
</feature>
<name>A0A1Q9E0A0_SYMMI</name>
<feature type="compositionally biased region" description="Basic and acidic residues" evidence="2">
    <location>
        <begin position="481"/>
        <end position="493"/>
    </location>
</feature>
<keyword evidence="5" id="KW-1185">Reference proteome</keyword>
<feature type="coiled-coil region" evidence="1">
    <location>
        <begin position="248"/>
        <end position="278"/>
    </location>
</feature>
<dbReference type="Gene3D" id="3.60.10.10">
    <property type="entry name" value="Endonuclease/exonuclease/phosphatase"/>
    <property type="match status" value="1"/>
</dbReference>
<dbReference type="OrthoDB" id="434040at2759"/>
<feature type="region of interest" description="Disordered" evidence="2">
    <location>
        <begin position="327"/>
        <end position="364"/>
    </location>
</feature>
<dbReference type="SUPFAM" id="SSF56219">
    <property type="entry name" value="DNase I-like"/>
    <property type="match status" value="1"/>
</dbReference>
<keyword evidence="1" id="KW-0175">Coiled coil</keyword>
<sequence>MTRAYHVCKKCGPSSWIFQDRVGANPFCQKCGCQWPKQQTPKHSAVSGAEWANRGDPNRVWKNKGPKRAGNAPVGAAQRALVSVWDALPGPAKQAIEQAGWQPRPLESPPGLGGKGNQSAAEVCRAPKGGAGKGRGAVKAAESGNDEGHAEAVKSLFASASEVQRGLLTQLGLQEPAEAPPDLAALCKQHINSLPPDIRKLVDETPEKPQTAQELMSEKSKKFKLATADLRDLIFKKSALQLRLNKHKELYTAMLEDMKSINEKLEDKQKAVSSMQIELQASVDVAQVPEALPEATEVLAKQIEAMEVEQLDECRQRLFEVVDEAVKRRRTEPPASTNPQPSPNPAGRGAGQHAAEDTGENRQADEPVALSGDVRGWMGGIFFKVEQVQVRACTYDQLPRHAPDVFLPDAFAESCNERISGMELLTLNLLYSCCAAAKMLSGVYGVPLNGKDIDVFPAVAVGKEETTIDVPTLLGLAKEKPLALDDQDPERPTLFDPAEREEEGEGFPSEGVDADGDEEMIQDDEGLGDYSPSLPPSDGEAQEVIDNEGDMEVDMSIDWLTSHLLERVFEGPELRASSSKVITANITSWRKDLCQWISQQKADVFMLQETHLSPERPDLIEAQLGFHGYNVFSIPAQPTGKGGTSGGLAICFRKHLNLRRVHQFVRDGAGFQVAALRLKDVDCYLVNVYLKSGEGFQGSHNAPILANLIAFLRSVKGLYFVAGDFNEDFEVIAATTLEQEAKGRWISSGESTCAGGGNIDFGLLAPVLAAGAHVLPQLVPFKPAQEMITVRPFLDAPVQERIYLRLNTLVEHHGIKQFLAARPFLDAPVQERIYLRLKTLVEHHGIKQFLAARVFRRWQSAEPGKFKSTWADIWAWLTVSQHPWKKVNGPMAALMAYLHELGVQAPQAQRWHKGDDTLTIDWASLDATRRVWRWLLPIWEHVRLQRISLYEGGQALGDGLDVTARKQYPWKSLWLRGLIPREARKQYPWKSLWLRGLIPREVLVITERPV</sequence>
<dbReference type="Pfam" id="PF03372">
    <property type="entry name" value="Exo_endo_phos"/>
    <property type="match status" value="1"/>
</dbReference>
<comment type="caution">
    <text evidence="4">The sequence shown here is derived from an EMBL/GenBank/DDBJ whole genome shotgun (WGS) entry which is preliminary data.</text>
</comment>
<gene>
    <name evidence="4" type="ORF">AK812_SmicGene16464</name>
</gene>
<evidence type="ECO:0000313" key="4">
    <source>
        <dbReference type="EMBL" id="OLQ00851.1"/>
    </source>
</evidence>
<reference evidence="4 5" key="1">
    <citation type="submission" date="2016-02" db="EMBL/GenBank/DDBJ databases">
        <title>Genome analysis of coral dinoflagellate symbionts highlights evolutionary adaptations to a symbiotic lifestyle.</title>
        <authorList>
            <person name="Aranda M."/>
            <person name="Li Y."/>
            <person name="Liew Y.J."/>
            <person name="Baumgarten S."/>
            <person name="Simakov O."/>
            <person name="Wilson M."/>
            <person name="Piel J."/>
            <person name="Ashoor H."/>
            <person name="Bougouffa S."/>
            <person name="Bajic V.B."/>
            <person name="Ryu T."/>
            <person name="Ravasi T."/>
            <person name="Bayer T."/>
            <person name="Micklem G."/>
            <person name="Kim H."/>
            <person name="Bhak J."/>
            <person name="Lajeunesse T.C."/>
            <person name="Voolstra C.R."/>
        </authorList>
    </citation>
    <scope>NUCLEOTIDE SEQUENCE [LARGE SCALE GENOMIC DNA]</scope>
    <source>
        <strain evidence="4 5">CCMP2467</strain>
    </source>
</reference>
<protein>
    <recommendedName>
        <fullName evidence="3">Endonuclease/exonuclease/phosphatase domain-containing protein</fullName>
    </recommendedName>
</protein>
<dbReference type="EMBL" id="LSRX01000313">
    <property type="protein sequence ID" value="OLQ00851.1"/>
    <property type="molecule type" value="Genomic_DNA"/>
</dbReference>